<dbReference type="GO" id="GO:0004523">
    <property type="term" value="F:RNA-DNA hybrid ribonuclease activity"/>
    <property type="evidence" value="ECO:0007669"/>
    <property type="project" value="UniProtKB-EC"/>
</dbReference>
<dbReference type="SUPFAM" id="SSF56672">
    <property type="entry name" value="DNA/RNA polymerases"/>
    <property type="match status" value="1"/>
</dbReference>
<dbReference type="GO" id="GO:0003676">
    <property type="term" value="F:nucleic acid binding"/>
    <property type="evidence" value="ECO:0007669"/>
    <property type="project" value="InterPro"/>
</dbReference>
<evidence type="ECO:0000256" key="9">
    <source>
        <dbReference type="SAM" id="MobiDB-lite"/>
    </source>
</evidence>
<dbReference type="InterPro" id="IPR043502">
    <property type="entry name" value="DNA/RNA_pol_sf"/>
</dbReference>
<accession>A0A396IPL5</accession>
<keyword evidence="6 12" id="KW-0378">Hydrolase</keyword>
<dbReference type="CDD" id="cd01647">
    <property type="entry name" value="RT_LTR"/>
    <property type="match status" value="1"/>
</dbReference>
<dbReference type="SMART" id="SM00343">
    <property type="entry name" value="ZnF_C2HC"/>
    <property type="match status" value="1"/>
</dbReference>
<evidence type="ECO:0000313" key="12">
    <source>
        <dbReference type="EMBL" id="RHN65835.1"/>
    </source>
</evidence>
<feature type="domain" description="CCHC-type" evidence="10">
    <location>
        <begin position="282"/>
        <end position="297"/>
    </location>
</feature>
<dbReference type="EMBL" id="PSQE01000003">
    <property type="protein sequence ID" value="RHN65835.1"/>
    <property type="molecule type" value="Genomic_DNA"/>
</dbReference>
<feature type="compositionally biased region" description="Polar residues" evidence="9">
    <location>
        <begin position="26"/>
        <end position="36"/>
    </location>
</feature>
<organism evidence="12">
    <name type="scientific">Medicago truncatula</name>
    <name type="common">Barrel medic</name>
    <name type="synonym">Medicago tribuloides</name>
    <dbReference type="NCBI Taxonomy" id="3880"/>
    <lineage>
        <taxon>Eukaryota</taxon>
        <taxon>Viridiplantae</taxon>
        <taxon>Streptophyta</taxon>
        <taxon>Embryophyta</taxon>
        <taxon>Tracheophyta</taxon>
        <taxon>Spermatophyta</taxon>
        <taxon>Magnoliopsida</taxon>
        <taxon>eudicotyledons</taxon>
        <taxon>Gunneridae</taxon>
        <taxon>Pentapetalae</taxon>
        <taxon>rosids</taxon>
        <taxon>fabids</taxon>
        <taxon>Fabales</taxon>
        <taxon>Fabaceae</taxon>
        <taxon>Papilionoideae</taxon>
        <taxon>50 kb inversion clade</taxon>
        <taxon>NPAAA clade</taxon>
        <taxon>Hologalegina</taxon>
        <taxon>IRL clade</taxon>
        <taxon>Trifolieae</taxon>
        <taxon>Medicago</taxon>
    </lineage>
</organism>
<dbReference type="PROSITE" id="PS50878">
    <property type="entry name" value="RT_POL"/>
    <property type="match status" value="1"/>
</dbReference>
<keyword evidence="8" id="KW-0479">Metal-binding</keyword>
<dbReference type="EC" id="3.1.26.4" evidence="12"/>
<dbReference type="GO" id="GO:0008270">
    <property type="term" value="F:zinc ion binding"/>
    <property type="evidence" value="ECO:0007669"/>
    <property type="project" value="UniProtKB-KW"/>
</dbReference>
<dbReference type="InterPro" id="IPR043128">
    <property type="entry name" value="Rev_trsase/Diguanyl_cyclase"/>
</dbReference>
<evidence type="ECO:0000256" key="8">
    <source>
        <dbReference type="PROSITE-ProRule" id="PRU00047"/>
    </source>
</evidence>
<dbReference type="PROSITE" id="PS50158">
    <property type="entry name" value="ZF_CCHC"/>
    <property type="match status" value="1"/>
</dbReference>
<sequence>MPPRKNDQTLRDIQMEEMRRQIQQLQETVNAQQAQLEAQHMQSDVDESSSESSSLRSRRPQRQSFRDNDIKVDIPDFEGKLHPDEFVDWLQTVERVFEYKEILEEKKVKIIAVKLKKHASIWWENLKTKRAREGKSKIKTWEKMRRELSKKFLPSYYYQDSFIQLQNLRQKNLSVEEYTRDFEKLMMKCDIHEREEQTIARYLGGLNTDVAHPVQLQQYWSLDDVVRLAMRVEKHLPKKHSYRNFSSTENSSYPRKTDNDQPSTSTKPSPKPTTENKPKATKCFKCQGFGHIASNCPTRRTITIIKGEAYEDVDEETNRDEPEKEEVLEPIYDEELIVADHGESLVIRRSLHTMSAQEEHWLRKNIFHTRCTTAGKVCDVIIDSGSCENVVSNYMVEKLEMPTQSHPHPYKLQWLNKGSEVKVTKRCLVSFSIGQKYQDQVWCDVVPMDACHLLLGRPWQYDRRAHHDCYANTYSFVKDRVKIKLTPLPPSGLDKNKNESKPLVSLITKTQFKEAVDEAQTMSFILMFEENAEAVLPVEIEQMLSEFPDVVPEDVPQGLPPMRDIQHAIDFIPGVVIPNRPAYRMSPQEHAEITRQVEELLKKGLIQESVSPCAVPAILVPKKDGSWRMCVDSRAVNKITIKYRFLIPRLDDLLDQLHGATIFSKIDLRSGYHQIRIRPGDEWKTAFKTRDGLYEWTVMPFGLSNAPSTFMRLMNQILRPFIDKFIVVYFDDILIYSKHKEEHLEQLRQVLQTLREQKLYANLKKCSFLTNEVTFLGYIITAEGIRVDPSKVEAINSWPIPKSIHDVRSFHGLASFYRRFIKNFSSVAAPLTDCIKGDKFQWTEQA</sequence>
<comment type="caution">
    <text evidence="12">The sequence shown here is derived from an EMBL/GenBank/DDBJ whole genome shotgun (WGS) entry which is preliminary data.</text>
</comment>
<dbReference type="Pfam" id="PF00098">
    <property type="entry name" value="zf-CCHC"/>
    <property type="match status" value="1"/>
</dbReference>
<dbReference type="SUPFAM" id="SSF57756">
    <property type="entry name" value="Retrovirus zinc finger-like domains"/>
    <property type="match status" value="1"/>
</dbReference>
<dbReference type="GO" id="GO:0003964">
    <property type="term" value="F:RNA-directed DNA polymerase activity"/>
    <property type="evidence" value="ECO:0007669"/>
    <property type="project" value="UniProtKB-KW"/>
</dbReference>
<dbReference type="InterPro" id="IPR021109">
    <property type="entry name" value="Peptidase_aspartic_dom_sf"/>
</dbReference>
<dbReference type="Gene3D" id="2.40.70.10">
    <property type="entry name" value="Acid Proteases"/>
    <property type="match status" value="1"/>
</dbReference>
<evidence type="ECO:0000256" key="1">
    <source>
        <dbReference type="ARBA" id="ARBA00022670"/>
    </source>
</evidence>
<dbReference type="Pfam" id="PF03732">
    <property type="entry name" value="Retrotrans_gag"/>
    <property type="match status" value="1"/>
</dbReference>
<feature type="region of interest" description="Disordered" evidence="9">
    <location>
        <begin position="26"/>
        <end position="69"/>
    </location>
</feature>
<dbReference type="InterPro" id="IPR036875">
    <property type="entry name" value="Znf_CCHC_sf"/>
</dbReference>
<name>A0A396IPL5_MEDTR</name>
<evidence type="ECO:0000256" key="3">
    <source>
        <dbReference type="ARBA" id="ARBA00022695"/>
    </source>
</evidence>
<feature type="region of interest" description="Disordered" evidence="9">
    <location>
        <begin position="241"/>
        <end position="279"/>
    </location>
</feature>
<dbReference type="InterPro" id="IPR000477">
    <property type="entry name" value="RT_dom"/>
</dbReference>
<evidence type="ECO:0000256" key="6">
    <source>
        <dbReference type="ARBA" id="ARBA00022801"/>
    </source>
</evidence>
<dbReference type="Gene3D" id="4.10.60.10">
    <property type="entry name" value="Zinc finger, CCHC-type"/>
    <property type="match status" value="1"/>
</dbReference>
<dbReference type="Pfam" id="PF00078">
    <property type="entry name" value="RVT_1"/>
    <property type="match status" value="1"/>
</dbReference>
<dbReference type="InterPro" id="IPR001878">
    <property type="entry name" value="Znf_CCHC"/>
</dbReference>
<dbReference type="CDD" id="cd00303">
    <property type="entry name" value="retropepsin_like"/>
    <property type="match status" value="1"/>
</dbReference>
<evidence type="ECO:0000259" key="11">
    <source>
        <dbReference type="PROSITE" id="PS50878"/>
    </source>
</evidence>
<feature type="domain" description="Reverse transcriptase" evidence="11">
    <location>
        <begin position="601"/>
        <end position="780"/>
    </location>
</feature>
<proteinExistence type="predicted"/>
<keyword evidence="1" id="KW-0645">Protease</keyword>
<evidence type="ECO:0000259" key="10">
    <source>
        <dbReference type="PROSITE" id="PS50158"/>
    </source>
</evidence>
<feature type="compositionally biased region" description="Polar residues" evidence="9">
    <location>
        <begin position="243"/>
        <end position="254"/>
    </location>
</feature>
<keyword evidence="5" id="KW-0255">Endonuclease</keyword>
<gene>
    <name evidence="12" type="ORF">MtrunA17_Chr3g0084281</name>
</gene>
<dbReference type="FunFam" id="3.10.10.10:FF:000007">
    <property type="entry name" value="Retrovirus-related Pol polyprotein from transposon 17.6-like Protein"/>
    <property type="match status" value="1"/>
</dbReference>
<evidence type="ECO:0000256" key="7">
    <source>
        <dbReference type="ARBA" id="ARBA00022918"/>
    </source>
</evidence>
<keyword evidence="3 12" id="KW-0548">Nucleotidyltransferase</keyword>
<keyword evidence="8" id="KW-0863">Zinc-finger</keyword>
<dbReference type="InterPro" id="IPR005162">
    <property type="entry name" value="Retrotrans_gag_dom"/>
</dbReference>
<dbReference type="PANTHER" id="PTHR35046">
    <property type="entry name" value="ZINC KNUCKLE (CCHC-TYPE) FAMILY PROTEIN"/>
    <property type="match status" value="1"/>
</dbReference>
<dbReference type="EC" id="2.7.7.-" evidence="12"/>
<keyword evidence="2 12" id="KW-0808">Transferase</keyword>
<dbReference type="Proteomes" id="UP000265566">
    <property type="component" value="Chromosome 3"/>
</dbReference>
<evidence type="ECO:0000256" key="5">
    <source>
        <dbReference type="ARBA" id="ARBA00022759"/>
    </source>
</evidence>
<feature type="compositionally biased region" description="Low complexity" evidence="9">
    <location>
        <begin position="262"/>
        <end position="275"/>
    </location>
</feature>
<keyword evidence="7" id="KW-0695">RNA-directed DNA polymerase</keyword>
<dbReference type="Gene3D" id="3.30.70.270">
    <property type="match status" value="2"/>
</dbReference>
<evidence type="ECO:0000256" key="2">
    <source>
        <dbReference type="ARBA" id="ARBA00022679"/>
    </source>
</evidence>
<protein>
    <submittedName>
        <fullName evidence="12">Putative nucleotidyltransferase, Ribonuclease H</fullName>
        <ecNumber evidence="12">2.7.7.-</ecNumber>
        <ecNumber evidence="12">3.1.26.4</ecNumber>
    </submittedName>
</protein>
<dbReference type="PANTHER" id="PTHR35046:SF21">
    <property type="entry name" value="RETROTRANSPOSON GAG DOMAIN-CONTAINING PROTEIN-RELATED"/>
    <property type="match status" value="1"/>
</dbReference>
<dbReference type="AlphaFoldDB" id="A0A396IPL5"/>
<keyword evidence="8" id="KW-0862">Zinc</keyword>
<dbReference type="GO" id="GO:0006508">
    <property type="term" value="P:proteolysis"/>
    <property type="evidence" value="ECO:0007669"/>
    <property type="project" value="UniProtKB-KW"/>
</dbReference>
<evidence type="ECO:0000256" key="4">
    <source>
        <dbReference type="ARBA" id="ARBA00022722"/>
    </source>
</evidence>
<keyword evidence="4" id="KW-0540">Nuclease</keyword>
<reference evidence="12" key="1">
    <citation type="journal article" date="2018" name="Nat. Plants">
        <title>Whole-genome landscape of Medicago truncatula symbiotic genes.</title>
        <authorList>
            <person name="Pecrix Y."/>
            <person name="Gamas P."/>
            <person name="Carrere S."/>
        </authorList>
    </citation>
    <scope>NUCLEOTIDE SEQUENCE</scope>
    <source>
        <tissue evidence="12">Leaves</tissue>
    </source>
</reference>
<dbReference type="Gene3D" id="3.10.10.10">
    <property type="entry name" value="HIV Type 1 Reverse Transcriptase, subunit A, domain 1"/>
    <property type="match status" value="1"/>
</dbReference>
<dbReference type="Gramene" id="rna13727">
    <property type="protein sequence ID" value="RHN65835.1"/>
    <property type="gene ID" value="gene13727"/>
</dbReference>
<dbReference type="GO" id="GO:0008233">
    <property type="term" value="F:peptidase activity"/>
    <property type="evidence" value="ECO:0007669"/>
    <property type="project" value="UniProtKB-KW"/>
</dbReference>